<dbReference type="EMBL" id="LCEY01000005">
    <property type="protein sequence ID" value="KKS80886.1"/>
    <property type="molecule type" value="Genomic_DNA"/>
</dbReference>
<reference evidence="2 3" key="1">
    <citation type="journal article" date="2015" name="Nature">
        <title>rRNA introns, odd ribosomes, and small enigmatic genomes across a large radiation of phyla.</title>
        <authorList>
            <person name="Brown C.T."/>
            <person name="Hug L.A."/>
            <person name="Thomas B.C."/>
            <person name="Sharon I."/>
            <person name="Castelle C.J."/>
            <person name="Singh A."/>
            <person name="Wilkins M.J."/>
            <person name="Williams K.H."/>
            <person name="Banfield J.F."/>
        </authorList>
    </citation>
    <scope>NUCLEOTIDE SEQUENCE [LARGE SCALE GENOMIC DNA]</scope>
</reference>
<keyword evidence="1" id="KW-1133">Transmembrane helix</keyword>
<evidence type="ECO:0000313" key="2">
    <source>
        <dbReference type="EMBL" id="KKS80886.1"/>
    </source>
</evidence>
<proteinExistence type="predicted"/>
<dbReference type="Proteomes" id="UP000034611">
    <property type="component" value="Unassembled WGS sequence"/>
</dbReference>
<keyword evidence="1" id="KW-0812">Transmembrane</keyword>
<sequence length="214" mass="23697">MRKALTYTSFASASILIILAFLTAKTYTQLGVAVVTYPLITYFAYKLFVDNGRRAPAIAIQLPPLKQTKRPERIEVEEAKAEREGVGIADIDKRAFLKIIGAAGISFFVFSLLGRRAETLLFDRALDSGIGPLGGPASSGTGSLAPSPMEGYKISEIDDSAITYYGFTNDDGSWLIMREDTESSSFRYAKGKSNFPMNWSNRANLDYDYFYNLF</sequence>
<accession>A0A0G1ECX3</accession>
<name>A0A0G1ECX3_9BACT</name>
<evidence type="ECO:0000256" key="1">
    <source>
        <dbReference type="SAM" id="Phobius"/>
    </source>
</evidence>
<organism evidence="2 3">
    <name type="scientific">Candidatus Woesebacteria bacterium GW2011_GWC1_43_10b</name>
    <dbReference type="NCBI Taxonomy" id="1618585"/>
    <lineage>
        <taxon>Bacteria</taxon>
        <taxon>Candidatus Woeseibacteriota</taxon>
    </lineage>
</organism>
<feature type="transmembrane region" description="Helical" evidence="1">
    <location>
        <begin position="7"/>
        <end position="24"/>
    </location>
</feature>
<feature type="transmembrane region" description="Helical" evidence="1">
    <location>
        <begin position="95"/>
        <end position="114"/>
    </location>
</feature>
<comment type="caution">
    <text evidence="2">The sequence shown here is derived from an EMBL/GenBank/DDBJ whole genome shotgun (WGS) entry which is preliminary data.</text>
</comment>
<keyword evidence="1" id="KW-0472">Membrane</keyword>
<gene>
    <name evidence="2" type="ORF">UV56_C0005G0006</name>
</gene>
<evidence type="ECO:0000313" key="3">
    <source>
        <dbReference type="Proteomes" id="UP000034611"/>
    </source>
</evidence>
<feature type="transmembrane region" description="Helical" evidence="1">
    <location>
        <begin position="30"/>
        <end position="48"/>
    </location>
</feature>
<protein>
    <submittedName>
        <fullName evidence="2">Uncharacterized protein</fullName>
    </submittedName>
</protein>
<dbReference type="AlphaFoldDB" id="A0A0G1ECX3"/>